<organism evidence="13 14">
    <name type="scientific">Pygocentrus nattereri</name>
    <name type="common">Red-bellied piranha</name>
    <dbReference type="NCBI Taxonomy" id="42514"/>
    <lineage>
        <taxon>Eukaryota</taxon>
        <taxon>Metazoa</taxon>
        <taxon>Chordata</taxon>
        <taxon>Craniata</taxon>
        <taxon>Vertebrata</taxon>
        <taxon>Euteleostomi</taxon>
        <taxon>Actinopterygii</taxon>
        <taxon>Neopterygii</taxon>
        <taxon>Teleostei</taxon>
        <taxon>Ostariophysi</taxon>
        <taxon>Characiformes</taxon>
        <taxon>Characoidei</taxon>
        <taxon>Pygocentrus</taxon>
    </lineage>
</organism>
<dbReference type="AlphaFoldDB" id="A0A3B4BPX6"/>
<feature type="transmembrane region" description="Helical" evidence="11">
    <location>
        <begin position="43"/>
        <end position="64"/>
    </location>
</feature>
<reference evidence="13" key="2">
    <citation type="submission" date="2025-08" db="UniProtKB">
        <authorList>
            <consortium name="Ensembl"/>
        </authorList>
    </citation>
    <scope>IDENTIFICATION</scope>
</reference>
<keyword evidence="7 10" id="KW-0675">Receptor</keyword>
<keyword evidence="8" id="KW-0325">Glycoprotein</keyword>
<dbReference type="GO" id="GO:0019722">
    <property type="term" value="P:calcium-mediated signaling"/>
    <property type="evidence" value="ECO:0007669"/>
    <property type="project" value="TreeGrafter"/>
</dbReference>
<dbReference type="GO" id="GO:0019957">
    <property type="term" value="F:C-C chemokine binding"/>
    <property type="evidence" value="ECO:0007669"/>
    <property type="project" value="TreeGrafter"/>
</dbReference>
<feature type="domain" description="G-protein coupled receptors family 1 profile" evidence="12">
    <location>
        <begin position="55"/>
        <end position="308"/>
    </location>
</feature>
<evidence type="ECO:0000256" key="7">
    <source>
        <dbReference type="ARBA" id="ARBA00023170"/>
    </source>
</evidence>
<dbReference type="RefSeq" id="XP_017540187.1">
    <property type="nucleotide sequence ID" value="XM_017684698.2"/>
</dbReference>
<dbReference type="InterPro" id="IPR000248">
    <property type="entry name" value="ATII_rcpt"/>
</dbReference>
<proteinExistence type="inferred from homology"/>
<evidence type="ECO:0000256" key="1">
    <source>
        <dbReference type="ARBA" id="ARBA00004141"/>
    </source>
</evidence>
<feature type="transmembrane region" description="Helical" evidence="11">
    <location>
        <begin position="288"/>
        <end position="311"/>
    </location>
</feature>
<evidence type="ECO:0000256" key="6">
    <source>
        <dbReference type="ARBA" id="ARBA00023157"/>
    </source>
</evidence>
<keyword evidence="5 11" id="KW-0472">Membrane</keyword>
<dbReference type="InterPro" id="IPR000276">
    <property type="entry name" value="GPCR_Rhodpsn"/>
</dbReference>
<keyword evidence="6" id="KW-1015">Disulfide bond</keyword>
<keyword evidence="14" id="KW-1185">Reference proteome</keyword>
<dbReference type="GeneTree" id="ENSGT01130000278303"/>
<keyword evidence="2 10" id="KW-0812">Transmembrane</keyword>
<dbReference type="Ensembl" id="ENSPNAT00000013517.2">
    <property type="protein sequence ID" value="ENSPNAP00000000640.1"/>
    <property type="gene ID" value="ENSPNAG00000000364.2"/>
</dbReference>
<dbReference type="PRINTS" id="PR00237">
    <property type="entry name" value="GPCRRHODOPSN"/>
</dbReference>
<dbReference type="PROSITE" id="PS50262">
    <property type="entry name" value="G_PROTEIN_RECEP_F1_2"/>
    <property type="match status" value="1"/>
</dbReference>
<evidence type="ECO:0000313" key="14">
    <source>
        <dbReference type="Proteomes" id="UP001501920"/>
    </source>
</evidence>
<dbReference type="Pfam" id="PF00001">
    <property type="entry name" value="7tm_1"/>
    <property type="match status" value="1"/>
</dbReference>
<accession>A0A3B4BPX6</accession>
<dbReference type="GO" id="GO:0007204">
    <property type="term" value="P:positive regulation of cytosolic calcium ion concentration"/>
    <property type="evidence" value="ECO:0007669"/>
    <property type="project" value="TreeGrafter"/>
</dbReference>
<feature type="transmembrane region" description="Helical" evidence="11">
    <location>
        <begin position="244"/>
        <end position="268"/>
    </location>
</feature>
<evidence type="ECO:0000256" key="11">
    <source>
        <dbReference type="SAM" id="Phobius"/>
    </source>
</evidence>
<dbReference type="PANTHER" id="PTHR10489">
    <property type="entry name" value="CELL ADHESION MOLECULE"/>
    <property type="match status" value="1"/>
</dbReference>
<dbReference type="Proteomes" id="UP001501920">
    <property type="component" value="Chromosome 23"/>
</dbReference>
<evidence type="ECO:0000256" key="5">
    <source>
        <dbReference type="ARBA" id="ARBA00023136"/>
    </source>
</evidence>
<reference evidence="13 14" key="1">
    <citation type="submission" date="2020-10" db="EMBL/GenBank/DDBJ databases">
        <title>Pygocentrus nattereri (red-bellied piranha) genome, fPygNat1, primary haplotype.</title>
        <authorList>
            <person name="Myers G."/>
            <person name="Meyer A."/>
            <person name="Karagic N."/>
            <person name="Pippel M."/>
            <person name="Winkler S."/>
            <person name="Tracey A."/>
            <person name="Wood J."/>
            <person name="Formenti G."/>
            <person name="Howe K."/>
            <person name="Fedrigo O."/>
            <person name="Jarvis E.D."/>
        </authorList>
    </citation>
    <scope>NUCLEOTIDE SEQUENCE [LARGE SCALE GENOMIC DNA]</scope>
</reference>
<protein>
    <recommendedName>
        <fullName evidence="12">G-protein coupled receptors family 1 profile domain-containing protein</fullName>
    </recommendedName>
</protein>
<dbReference type="GO" id="GO:0030593">
    <property type="term" value="P:neutrophil chemotaxis"/>
    <property type="evidence" value="ECO:0007669"/>
    <property type="project" value="TreeGrafter"/>
</dbReference>
<gene>
    <name evidence="13" type="primary">AGTR2</name>
</gene>
<comment type="similarity">
    <text evidence="10">Belongs to the G-protein coupled receptor 1 family.</text>
</comment>
<dbReference type="InterPro" id="IPR050119">
    <property type="entry name" value="CCR1-9-like"/>
</dbReference>
<dbReference type="GO" id="GO:0009897">
    <property type="term" value="C:external side of plasma membrane"/>
    <property type="evidence" value="ECO:0007669"/>
    <property type="project" value="TreeGrafter"/>
</dbReference>
<feature type="transmembrane region" description="Helical" evidence="11">
    <location>
        <begin position="154"/>
        <end position="173"/>
    </location>
</feature>
<dbReference type="PRINTS" id="PR00241">
    <property type="entry name" value="ANGIOTENSINR"/>
</dbReference>
<evidence type="ECO:0000256" key="9">
    <source>
        <dbReference type="ARBA" id="ARBA00023224"/>
    </source>
</evidence>
<dbReference type="InterPro" id="IPR017452">
    <property type="entry name" value="GPCR_Rhodpsn_7TM"/>
</dbReference>
<comment type="subcellular location">
    <subcellularLocation>
        <location evidence="1">Membrane</location>
        <topology evidence="1">Multi-pass membrane protein</topology>
    </subcellularLocation>
</comment>
<keyword evidence="3 11" id="KW-1133">Transmembrane helix</keyword>
<evidence type="ECO:0000256" key="4">
    <source>
        <dbReference type="ARBA" id="ARBA00023040"/>
    </source>
</evidence>
<keyword evidence="4 10" id="KW-0297">G-protein coupled receptor</keyword>
<dbReference type="GeneID" id="108412604"/>
<evidence type="ECO:0000259" key="12">
    <source>
        <dbReference type="PROSITE" id="PS50262"/>
    </source>
</evidence>
<evidence type="ECO:0000313" key="13">
    <source>
        <dbReference type="Ensembl" id="ENSPNAP00000000640.1"/>
    </source>
</evidence>
<evidence type="ECO:0000256" key="2">
    <source>
        <dbReference type="ARBA" id="ARBA00022692"/>
    </source>
</evidence>
<evidence type="ECO:0000256" key="3">
    <source>
        <dbReference type="ARBA" id="ARBA00022989"/>
    </source>
</evidence>
<dbReference type="GO" id="GO:0016493">
    <property type="term" value="F:C-C chemokine receptor activity"/>
    <property type="evidence" value="ECO:0007669"/>
    <property type="project" value="TreeGrafter"/>
</dbReference>
<reference evidence="13" key="3">
    <citation type="submission" date="2025-09" db="UniProtKB">
        <authorList>
            <consortium name="Ensembl"/>
        </authorList>
    </citation>
    <scope>IDENTIFICATION</scope>
</reference>
<dbReference type="SUPFAM" id="SSF81321">
    <property type="entry name" value="Family A G protein-coupled receptor-like"/>
    <property type="match status" value="1"/>
</dbReference>
<dbReference type="OrthoDB" id="8804420at2759"/>
<evidence type="ECO:0000256" key="8">
    <source>
        <dbReference type="ARBA" id="ARBA00023180"/>
    </source>
</evidence>
<dbReference type="GO" id="GO:0006955">
    <property type="term" value="P:immune response"/>
    <property type="evidence" value="ECO:0007669"/>
    <property type="project" value="TreeGrafter"/>
</dbReference>
<dbReference type="RefSeq" id="XP_017540186.1">
    <property type="nucleotide sequence ID" value="XM_017684697.2"/>
</dbReference>
<dbReference type="PROSITE" id="PS00237">
    <property type="entry name" value="G_PROTEIN_RECEP_F1_1"/>
    <property type="match status" value="1"/>
</dbReference>
<dbReference type="CTD" id="186"/>
<dbReference type="STRING" id="42514.ENSPNAP00000000640"/>
<sequence>MEMDDFVNVTALDDTLSQHHFQNGSCDHLLPTSSQYQKRLVPIFYTFIFLLGFLGNALVICVFCQSSSRWTVANTYLVNLAASDLLFLCSLPFWAVYYSMGYSWVFGRVACKLCGALLMINIYASVFFITCMSVDRYRAIVYPLSTRSVCHARWISISIWLVAVLSSVPTLVFRDTHILSNLNVTACVMIYPNALWHPMLTLAKNILGFLLPFAVMATCYSRIGRHLLATPDLLEQEPSRIDRVLRMVIAVVLAFFLCWCAFHVLAFLEVLRDLGVTLSCRTNQAVEALLPISLCLGFSNSAINPFLYCFVGNHFREQLCRLYEEKAPRLAQRRDSISTRLSSFSRKLSDVKDSGAIESLPQNGGP</sequence>
<keyword evidence="9 10" id="KW-0807">Transducer</keyword>
<dbReference type="PANTHER" id="PTHR10489:SF952">
    <property type="entry name" value="TYPE-2 ANGIOTENSIN II RECEPTOR"/>
    <property type="match status" value="1"/>
</dbReference>
<name>A0A3B4BPX6_PYGNA</name>
<feature type="transmembrane region" description="Helical" evidence="11">
    <location>
        <begin position="76"/>
        <end position="95"/>
    </location>
</feature>
<dbReference type="Gene3D" id="1.20.1070.10">
    <property type="entry name" value="Rhodopsin 7-helix transmembrane proteins"/>
    <property type="match status" value="1"/>
</dbReference>
<feature type="transmembrane region" description="Helical" evidence="11">
    <location>
        <begin position="115"/>
        <end position="134"/>
    </location>
</feature>
<evidence type="ECO:0000256" key="10">
    <source>
        <dbReference type="RuleBase" id="RU000688"/>
    </source>
</evidence>
<dbReference type="OMA" id="VIATCYS"/>